<dbReference type="NCBIfam" id="TIGR00121">
    <property type="entry name" value="birA_ligase"/>
    <property type="match status" value="1"/>
</dbReference>
<dbReference type="Proteomes" id="UP000001405">
    <property type="component" value="Chromosome"/>
</dbReference>
<dbReference type="GO" id="GO:0005737">
    <property type="term" value="C:cytoplasm"/>
    <property type="evidence" value="ECO:0007669"/>
    <property type="project" value="TreeGrafter"/>
</dbReference>
<dbReference type="PANTHER" id="PTHR12835">
    <property type="entry name" value="BIOTIN PROTEIN LIGASE"/>
    <property type="match status" value="1"/>
</dbReference>
<organism evidence="4">
    <name type="scientific">Atelocyanobacterium thalassa (isolate ALOHA)</name>
    <dbReference type="NCBI Taxonomy" id="1453429"/>
    <lineage>
        <taxon>Bacteria</taxon>
        <taxon>Bacillati</taxon>
        <taxon>Cyanobacteriota</taxon>
        <taxon>Cyanophyceae</taxon>
        <taxon>Oscillatoriophycideae</taxon>
        <taxon>Chroococcales</taxon>
        <taxon>Aphanothecaceae</taxon>
        <taxon>Candidatus Atelocyanobacterium</taxon>
        <taxon>Candidatus Atelocyanobacterium thalassae</taxon>
    </lineage>
</organism>
<dbReference type="Pfam" id="PF03099">
    <property type="entry name" value="BPL_LplA_LipB"/>
    <property type="match status" value="1"/>
</dbReference>
<dbReference type="AlphaFoldDB" id="D3EMW2"/>
<evidence type="ECO:0000259" key="2">
    <source>
        <dbReference type="PROSITE" id="PS51733"/>
    </source>
</evidence>
<dbReference type="EMBL" id="CP001842">
    <property type="protein sequence ID" value="ADB94812.1"/>
    <property type="molecule type" value="Genomic_DNA"/>
</dbReference>
<sequence length="209" mass="23306">MGFNKKKEWGFLVIIASEQTKGRGQWGREWYSSVGGLYLSIGFELDIAAKNASHITLFSAWSIANKLRSYQLPVKLKWPNDLVVNNQKLGGIKSEIKIQNDMVTQVIIGIGINWSNTVPDNGINIKSCQHQIHSIEQLAAIIIEAIIAGYQYYLVSGMEILLKNYMEILNGVGCKVIINDFEGTISGVNCEGKLEVFQQVPKIMTKINS</sequence>
<keyword evidence="4" id="KW-1185">Reference proteome</keyword>
<evidence type="ECO:0000256" key="1">
    <source>
        <dbReference type="ARBA" id="ARBA00022598"/>
    </source>
</evidence>
<proteinExistence type="predicted"/>
<dbReference type="Gene3D" id="3.30.930.10">
    <property type="entry name" value="Bira Bifunctional Protein, Domain 2"/>
    <property type="match status" value="1"/>
</dbReference>
<feature type="domain" description="BPL/LPL catalytic" evidence="2">
    <location>
        <begin position="1"/>
        <end position="162"/>
    </location>
</feature>
<reference evidence="3 4" key="1">
    <citation type="journal article" date="2010" name="Nature">
        <title>Metabolic streamlining in an open-ocean nitrogen-fixing cyanobacterium.</title>
        <authorList>
            <person name="Tripp H.J."/>
            <person name="Bench S.R."/>
            <person name="Turk K.A."/>
            <person name="Foster R.A."/>
            <person name="Desany B.A."/>
            <person name="Niazi F."/>
            <person name="Affourtit J.P."/>
            <person name="Zehr J.P."/>
        </authorList>
    </citation>
    <scope>NUCLEOTIDE SEQUENCE [LARGE SCALE GENOMIC DNA]</scope>
    <source>
        <strain evidence="4">ALOHA</strain>
    </source>
</reference>
<keyword evidence="1 3" id="KW-0436">Ligase</keyword>
<dbReference type="InterPro" id="IPR004408">
    <property type="entry name" value="Biotin_CoA_COase_ligase"/>
</dbReference>
<dbReference type="InterPro" id="IPR004143">
    <property type="entry name" value="BPL_LPL_catalytic"/>
</dbReference>
<dbReference type="InterPro" id="IPR045864">
    <property type="entry name" value="aa-tRNA-synth_II/BPL/LPL"/>
</dbReference>
<dbReference type="SUPFAM" id="SSF55681">
    <property type="entry name" value="Class II aaRS and biotin synthetases"/>
    <property type="match status" value="1"/>
</dbReference>
<accession>D3EMW2</accession>
<dbReference type="KEGG" id="cyu:UCYN_00560"/>
<dbReference type="PROSITE" id="PS51733">
    <property type="entry name" value="BPL_LPL_CATALYTIC"/>
    <property type="match status" value="1"/>
</dbReference>
<name>D3EMW2_ATETH</name>
<dbReference type="HOGENOM" id="CLU_051096_6_1_3"/>
<dbReference type="OrthoDB" id="9807064at2"/>
<dbReference type="GO" id="GO:0004077">
    <property type="term" value="F:biotin--[biotin carboxyl-carrier protein] ligase activity"/>
    <property type="evidence" value="ECO:0007669"/>
    <property type="project" value="InterPro"/>
</dbReference>
<dbReference type="CDD" id="cd16442">
    <property type="entry name" value="BPL"/>
    <property type="match status" value="1"/>
</dbReference>
<dbReference type="PATRIC" id="fig|713887.8.peg.48"/>
<evidence type="ECO:0000313" key="3">
    <source>
        <dbReference type="EMBL" id="ADB94812.1"/>
    </source>
</evidence>
<dbReference type="RefSeq" id="WP_012953477.1">
    <property type="nucleotide sequence ID" value="NC_013771.1"/>
</dbReference>
<dbReference type="STRING" id="1453429.UCYN_00560"/>
<protein>
    <submittedName>
        <fullName evidence="3">BirA, biotin-(Acetyl-CoA-carboxylase) ligase</fullName>
    </submittedName>
</protein>
<evidence type="ECO:0000313" key="4">
    <source>
        <dbReference type="Proteomes" id="UP000001405"/>
    </source>
</evidence>
<dbReference type="PANTHER" id="PTHR12835:SF5">
    <property type="entry name" value="BIOTIN--PROTEIN LIGASE"/>
    <property type="match status" value="1"/>
</dbReference>
<gene>
    <name evidence="3" type="ordered locus">UCYN_00560</name>
</gene>